<dbReference type="EMBL" id="CP157390">
    <property type="protein sequence ID" value="XBM47932.1"/>
    <property type="molecule type" value="Genomic_DNA"/>
</dbReference>
<organism evidence="2">
    <name type="scientific">Leifsonia sp. NPDC080035</name>
    <dbReference type="NCBI Taxonomy" id="3143936"/>
    <lineage>
        <taxon>Bacteria</taxon>
        <taxon>Bacillati</taxon>
        <taxon>Actinomycetota</taxon>
        <taxon>Actinomycetes</taxon>
        <taxon>Micrococcales</taxon>
        <taxon>Microbacteriaceae</taxon>
        <taxon>Leifsonia</taxon>
    </lineage>
</organism>
<feature type="chain" id="PRO_5043862579" description="GH26 domain-containing protein" evidence="1">
    <location>
        <begin position="22"/>
        <end position="306"/>
    </location>
</feature>
<reference evidence="2" key="1">
    <citation type="submission" date="2024-05" db="EMBL/GenBank/DDBJ databases">
        <title>The Natural Products Discovery Center: Release of the First 8490 Sequenced Strains for Exploring Actinobacteria Biosynthetic Diversity.</title>
        <authorList>
            <person name="Kalkreuter E."/>
            <person name="Kautsar S.A."/>
            <person name="Yang D."/>
            <person name="Bader C.D."/>
            <person name="Teijaro C.N."/>
            <person name="Fluegel L."/>
            <person name="Davis C.M."/>
            <person name="Simpson J.R."/>
            <person name="Lauterbach L."/>
            <person name="Steele A.D."/>
            <person name="Gui C."/>
            <person name="Meng S."/>
            <person name="Li G."/>
            <person name="Viehrig K."/>
            <person name="Ye F."/>
            <person name="Su P."/>
            <person name="Kiefer A.F."/>
            <person name="Nichols A."/>
            <person name="Cepeda A.J."/>
            <person name="Yan W."/>
            <person name="Fan B."/>
            <person name="Jiang Y."/>
            <person name="Adhikari A."/>
            <person name="Zheng C.-J."/>
            <person name="Schuster L."/>
            <person name="Cowan T.M."/>
            <person name="Smanski M.J."/>
            <person name="Chevrette M.G."/>
            <person name="de Carvalho L.P.S."/>
            <person name="Shen B."/>
        </authorList>
    </citation>
    <scope>NUCLEOTIDE SEQUENCE</scope>
    <source>
        <strain evidence="2">NPDC080035</strain>
    </source>
</reference>
<feature type="signal peptide" evidence="1">
    <location>
        <begin position="1"/>
        <end position="21"/>
    </location>
</feature>
<sequence length="306" mass="30939">MAALATALGLTALTATTGLSAAPATAVTLTDASTPSALTGMWAWGNPIDPAVDARGRGEAAFEPEAMAAFAAAHRLQTVYLSVPWAADQGEFRTWLPAAVSALHGAGVTTVAALGGDPAWASQPDLAATWTRAALATAPFDAVQFDVEPWVGATDDQLPGIVAQLGTMYDTAAEAAGTVPVGADLPWWLQAKTQPGTTTTLFETLLPHLASVAIVAFSDHASGDDGIVALAGPAATAASAAGVPFSIGVETDTPQVAGGPGATFGDDTEAELEAETAIVRSRLAGLNGYRGVTVEHLLSWQALVAR</sequence>
<protein>
    <recommendedName>
        <fullName evidence="3">GH26 domain-containing protein</fullName>
    </recommendedName>
</protein>
<evidence type="ECO:0000313" key="2">
    <source>
        <dbReference type="EMBL" id="XBM47932.1"/>
    </source>
</evidence>
<keyword evidence="1" id="KW-0732">Signal</keyword>
<dbReference type="AlphaFoldDB" id="A0AAU7G9N7"/>
<name>A0AAU7G9N7_9MICO</name>
<evidence type="ECO:0008006" key="3">
    <source>
        <dbReference type="Google" id="ProtNLM"/>
    </source>
</evidence>
<evidence type="ECO:0000256" key="1">
    <source>
        <dbReference type="SAM" id="SignalP"/>
    </source>
</evidence>
<gene>
    <name evidence="2" type="ORF">AAME72_17960</name>
</gene>
<proteinExistence type="predicted"/>
<accession>A0AAU7G9N7</accession>
<dbReference type="RefSeq" id="WP_348787893.1">
    <property type="nucleotide sequence ID" value="NZ_CP157390.1"/>
</dbReference>